<dbReference type="Pfam" id="PF06234">
    <property type="entry name" value="TmoB"/>
    <property type="match status" value="1"/>
</dbReference>
<proteinExistence type="predicted"/>
<dbReference type="BRENDA" id="1.14.13.236">
    <property type="organism ID" value="15000"/>
</dbReference>
<accession>A0A0D3QME2</accession>
<gene>
    <name evidence="1" type="primary">tmoB</name>
</gene>
<dbReference type="Gene3D" id="3.10.20.270">
    <property type="entry name" value="TmoB-like"/>
    <property type="match status" value="1"/>
</dbReference>
<dbReference type="SUPFAM" id="SSF110814">
    <property type="entry name" value="TmoB-like"/>
    <property type="match status" value="1"/>
</dbReference>
<dbReference type="AlphaFoldDB" id="A0A0D3QME2"/>
<dbReference type="EMBL" id="KJ735680">
    <property type="protein sequence ID" value="AJO68016.1"/>
    <property type="molecule type" value="Genomic_DNA"/>
</dbReference>
<protein>
    <submittedName>
        <fullName evidence="1">Gamma hydroxylase</fullName>
    </submittedName>
</protein>
<dbReference type="CDD" id="cd17042">
    <property type="entry name" value="Ubl_TmoB"/>
    <property type="match status" value="1"/>
</dbReference>
<evidence type="ECO:0000313" key="1">
    <source>
        <dbReference type="EMBL" id="AJO68016.1"/>
    </source>
</evidence>
<name>A0A0D3QME2_9PSED</name>
<dbReference type="InterPro" id="IPR036713">
    <property type="entry name" value="TmoB-like_sf"/>
</dbReference>
<organism evidence="1">
    <name type="scientific">Pseudomonas sp. M4(2015)</name>
    <dbReference type="NCBI Taxonomy" id="1617279"/>
    <lineage>
        <taxon>Bacteria</taxon>
        <taxon>Pseudomonadati</taxon>
        <taxon>Pseudomonadota</taxon>
        <taxon>Gammaproteobacteria</taxon>
        <taxon>Pseudomonadales</taxon>
        <taxon>Pseudomonadaceae</taxon>
        <taxon>Pseudomonas</taxon>
    </lineage>
</organism>
<reference evidence="1" key="1">
    <citation type="journal article" date="2015" name="Mol. Biotechnol.">
        <title>Cloning of Toluene 4-Monooxygenase Genes and Application of Two-Phase System to the Production of the Anticancer Agent, Indirubin.</title>
        <authorList>
            <person name="Wongsaroj L."/>
            <person name="Sallabhan R."/>
            <person name="Dubbs J.M."/>
            <person name="Mongkolsuk S."/>
            <person name="Loprasert S."/>
        </authorList>
    </citation>
    <scope>NUCLEOTIDE SEQUENCE</scope>
    <source>
        <strain evidence="1">M4</strain>
    </source>
</reference>
<dbReference type="InterPro" id="IPR009355">
    <property type="entry name" value="Toluene_mOase_B"/>
</dbReference>
<sequence length="84" mass="9644">MSAFPVHAAFERDFLVQLVVVDLNDSMDQVAEKVAYHCVNRRVAPREGVMRVRKHRSTELFPREMTIAESGLKPTEVIDVVFEE</sequence>